<dbReference type="Proteomes" id="UP001362999">
    <property type="component" value="Unassembled WGS sequence"/>
</dbReference>
<keyword evidence="2" id="KW-1185">Reference proteome</keyword>
<dbReference type="EMBL" id="JAWWNJ010000004">
    <property type="protein sequence ID" value="KAK7057863.1"/>
    <property type="molecule type" value="Genomic_DNA"/>
</dbReference>
<dbReference type="Gene3D" id="3.80.10.10">
    <property type="entry name" value="Ribonuclease Inhibitor"/>
    <property type="match status" value="1"/>
</dbReference>
<dbReference type="AlphaFoldDB" id="A0AAW0E2K3"/>
<evidence type="ECO:0000313" key="1">
    <source>
        <dbReference type="EMBL" id="KAK7057863.1"/>
    </source>
</evidence>
<protein>
    <recommendedName>
        <fullName evidence="3">F-box domain-containing protein</fullName>
    </recommendedName>
</protein>
<proteinExistence type="predicted"/>
<gene>
    <name evidence="1" type="ORF">R3P38DRAFT_2680871</name>
</gene>
<name>A0AAW0E2K3_9AGAR</name>
<dbReference type="SUPFAM" id="SSF52047">
    <property type="entry name" value="RNI-like"/>
    <property type="match status" value="1"/>
</dbReference>
<evidence type="ECO:0000313" key="2">
    <source>
        <dbReference type="Proteomes" id="UP001362999"/>
    </source>
</evidence>
<comment type="caution">
    <text evidence="1">The sequence shown here is derived from an EMBL/GenBank/DDBJ whole genome shotgun (WGS) entry which is preliminary data.</text>
</comment>
<evidence type="ECO:0008006" key="3">
    <source>
        <dbReference type="Google" id="ProtNLM"/>
    </source>
</evidence>
<reference evidence="1 2" key="1">
    <citation type="journal article" date="2024" name="J Genomics">
        <title>Draft genome sequencing and assembly of Favolaschia claudopus CIRM-BRFM 2984 isolated from oak limbs.</title>
        <authorList>
            <person name="Navarro D."/>
            <person name="Drula E."/>
            <person name="Chaduli D."/>
            <person name="Cazenave R."/>
            <person name="Ahrendt S."/>
            <person name="Wang J."/>
            <person name="Lipzen A."/>
            <person name="Daum C."/>
            <person name="Barry K."/>
            <person name="Grigoriev I.V."/>
            <person name="Favel A."/>
            <person name="Rosso M.N."/>
            <person name="Martin F."/>
        </authorList>
    </citation>
    <scope>NUCLEOTIDE SEQUENCE [LARGE SCALE GENOMIC DNA]</scope>
    <source>
        <strain evidence="1 2">CIRM-BRFM 2984</strain>
    </source>
</reference>
<organism evidence="1 2">
    <name type="scientific">Favolaschia claudopus</name>
    <dbReference type="NCBI Taxonomy" id="2862362"/>
    <lineage>
        <taxon>Eukaryota</taxon>
        <taxon>Fungi</taxon>
        <taxon>Dikarya</taxon>
        <taxon>Basidiomycota</taxon>
        <taxon>Agaricomycotina</taxon>
        <taxon>Agaricomycetes</taxon>
        <taxon>Agaricomycetidae</taxon>
        <taxon>Agaricales</taxon>
        <taxon>Marasmiineae</taxon>
        <taxon>Mycenaceae</taxon>
        <taxon>Favolaschia</taxon>
    </lineage>
</organism>
<feature type="non-terminal residue" evidence="1">
    <location>
        <position position="416"/>
    </location>
</feature>
<accession>A0AAW0E2K3</accession>
<dbReference type="InterPro" id="IPR032675">
    <property type="entry name" value="LRR_dom_sf"/>
</dbReference>
<sequence length="416" mass="47411">MHPLEIPELLQEVAECIDQLPDLSSLSQVDRLAHAVVTPYLFRDISISFNSFNSLANAIRADPARAGCCRSFTFCRGMEMAWDAENFGPIETLLQDIVSVFDALSQCHPRRLMASSWMRLPLAHTHFTQLRILHLEICDDTDVWDGSPLQALLDTLLDLEDLSLEFQVLDSEGITLGSTHPRLRRFALHSEKLVDESDFLVRHPGIETLFLDTRQCFRREINIAESSLRTLSLDEYSLSASPTILQQPLRHLRFREVNGEPEVVFEHAIRAVSSTLRCLELDFFGGSDDPFPSYILALIENTTALDELAILARGISSRSSCTFLDNVLEAVGREASVRALHLRGSQESLPRERLDDLGPLPPQLKYIQWDLPRTSYVYVVERRRDKNVVSETIIRPTIEDLDWTEESVLRFLRVPW</sequence>